<dbReference type="Pfam" id="PF01928">
    <property type="entry name" value="CYTH"/>
    <property type="match status" value="1"/>
</dbReference>
<sequence>MSPTTSLEIERKYDVDEAVRVPDLAGTGPIQRAETQEPVELRATYLDTADHVLLGNRITLRRREGGADEGWHVKLPASAGARREVHSPLGADPDEALPAELRRVVESVLRGRPVHPVLTLATTRTVTRLVDADGAVLGEVADDEVTASDPAVSDPAPASTWREWEVELAPGVDRADGEALLDTVGETLVAAGARVSSSKSKLARGLSAVFAGVDVPAPVALEPVELELGSAAEFVYDAIAPLVGDLVTVDPLVRSGEADAVHRFRTTVRRIRSILTVYRGVLPDDEAAWLADALRTAGRAASVARDLEVRAELLEHYADAAPDGRLPHESLARMRAALRETSREAAIDLERALDDPAYFELLDRLEALPVTEPEGDRALDDSDEFIADSLALEAKRAHRRVRAATTAVSGAGGVRRETVHSARKAARRLRYALEAAKSAGVKGTKAARRTTHGLQDLLGDALDADALATWVEQSADAARRAGEDTFAYGVIVTLADADRRSALAGLRRAAKGL</sequence>
<name>A0A495IHH9_9MICO</name>
<dbReference type="Proteomes" id="UP000280008">
    <property type="component" value="Unassembled WGS sequence"/>
</dbReference>
<dbReference type="PROSITE" id="PS51708">
    <property type="entry name" value="CHAD"/>
    <property type="match status" value="1"/>
</dbReference>
<dbReference type="Gene3D" id="2.40.320.10">
    <property type="entry name" value="Hypothetical Protein Pfu-838710-001"/>
    <property type="match status" value="1"/>
</dbReference>
<proteinExistence type="predicted"/>
<protein>
    <submittedName>
        <fullName evidence="2">CHAD domain-containing protein</fullName>
    </submittedName>
</protein>
<gene>
    <name evidence="2" type="ORF">C8E83_1665</name>
</gene>
<feature type="domain" description="CHAD" evidence="1">
    <location>
        <begin position="228"/>
        <end position="513"/>
    </location>
</feature>
<organism evidence="2 3">
    <name type="scientific">Frondihabitans australicus</name>
    <dbReference type="NCBI Taxonomy" id="386892"/>
    <lineage>
        <taxon>Bacteria</taxon>
        <taxon>Bacillati</taxon>
        <taxon>Actinomycetota</taxon>
        <taxon>Actinomycetes</taxon>
        <taxon>Micrococcales</taxon>
        <taxon>Microbacteriaceae</taxon>
        <taxon>Frondihabitans</taxon>
    </lineage>
</organism>
<dbReference type="PANTHER" id="PTHR39339">
    <property type="entry name" value="SLR1444 PROTEIN"/>
    <property type="match status" value="1"/>
</dbReference>
<reference evidence="2 3" key="1">
    <citation type="submission" date="2018-10" db="EMBL/GenBank/DDBJ databases">
        <title>Sequencing the genomes of 1000 actinobacteria strains.</title>
        <authorList>
            <person name="Klenk H.-P."/>
        </authorList>
    </citation>
    <scope>NUCLEOTIDE SEQUENCE [LARGE SCALE GENOMIC DNA]</scope>
    <source>
        <strain evidence="2 3">DSM 17894</strain>
    </source>
</reference>
<evidence type="ECO:0000313" key="2">
    <source>
        <dbReference type="EMBL" id="RKR74546.1"/>
    </source>
</evidence>
<keyword evidence="3" id="KW-1185">Reference proteome</keyword>
<dbReference type="InterPro" id="IPR023577">
    <property type="entry name" value="CYTH_domain"/>
</dbReference>
<dbReference type="CDD" id="cd07374">
    <property type="entry name" value="CYTH-like_Pase"/>
    <property type="match status" value="1"/>
</dbReference>
<accession>A0A495IHH9</accession>
<dbReference type="EMBL" id="RBKS01000001">
    <property type="protein sequence ID" value="RKR74546.1"/>
    <property type="molecule type" value="Genomic_DNA"/>
</dbReference>
<dbReference type="SUPFAM" id="SSF55154">
    <property type="entry name" value="CYTH-like phosphatases"/>
    <property type="match status" value="1"/>
</dbReference>
<dbReference type="Pfam" id="PF05235">
    <property type="entry name" value="CHAD"/>
    <property type="match status" value="1"/>
</dbReference>
<dbReference type="PANTHER" id="PTHR39339:SF1">
    <property type="entry name" value="CHAD DOMAIN-CONTAINING PROTEIN"/>
    <property type="match status" value="1"/>
</dbReference>
<dbReference type="Gene3D" id="1.40.20.10">
    <property type="entry name" value="CHAD domain"/>
    <property type="match status" value="1"/>
</dbReference>
<dbReference type="InterPro" id="IPR038186">
    <property type="entry name" value="CHAD_dom_sf"/>
</dbReference>
<evidence type="ECO:0000313" key="3">
    <source>
        <dbReference type="Proteomes" id="UP000280008"/>
    </source>
</evidence>
<comment type="caution">
    <text evidence="2">The sequence shown here is derived from an EMBL/GenBank/DDBJ whole genome shotgun (WGS) entry which is preliminary data.</text>
</comment>
<dbReference type="RefSeq" id="WP_170159879.1">
    <property type="nucleotide sequence ID" value="NZ_RBKS01000001.1"/>
</dbReference>
<dbReference type="SMART" id="SM01118">
    <property type="entry name" value="CYTH"/>
    <property type="match status" value="1"/>
</dbReference>
<dbReference type="InterPro" id="IPR007899">
    <property type="entry name" value="CHAD_dom"/>
</dbReference>
<dbReference type="SMART" id="SM00880">
    <property type="entry name" value="CHAD"/>
    <property type="match status" value="1"/>
</dbReference>
<dbReference type="InterPro" id="IPR033469">
    <property type="entry name" value="CYTH-like_dom_sf"/>
</dbReference>
<dbReference type="AlphaFoldDB" id="A0A495IHH9"/>
<evidence type="ECO:0000259" key="1">
    <source>
        <dbReference type="PROSITE" id="PS51708"/>
    </source>
</evidence>